<organism evidence="2 3">
    <name type="scientific">Euphydryas editha</name>
    <name type="common">Edith's checkerspot</name>
    <dbReference type="NCBI Taxonomy" id="104508"/>
    <lineage>
        <taxon>Eukaryota</taxon>
        <taxon>Metazoa</taxon>
        <taxon>Ecdysozoa</taxon>
        <taxon>Arthropoda</taxon>
        <taxon>Hexapoda</taxon>
        <taxon>Insecta</taxon>
        <taxon>Pterygota</taxon>
        <taxon>Neoptera</taxon>
        <taxon>Endopterygota</taxon>
        <taxon>Lepidoptera</taxon>
        <taxon>Glossata</taxon>
        <taxon>Ditrysia</taxon>
        <taxon>Papilionoidea</taxon>
        <taxon>Nymphalidae</taxon>
        <taxon>Nymphalinae</taxon>
        <taxon>Euphydryas</taxon>
    </lineage>
</organism>
<dbReference type="InterPro" id="IPR043502">
    <property type="entry name" value="DNA/RNA_pol_sf"/>
</dbReference>
<dbReference type="PANTHER" id="PTHR47027">
    <property type="entry name" value="REVERSE TRANSCRIPTASE DOMAIN-CONTAINING PROTEIN"/>
    <property type="match status" value="1"/>
</dbReference>
<protein>
    <recommendedName>
        <fullName evidence="1">Reverse transcriptase domain-containing protein</fullName>
    </recommendedName>
</protein>
<dbReference type="InterPro" id="IPR000477">
    <property type="entry name" value="RT_dom"/>
</dbReference>
<evidence type="ECO:0000313" key="3">
    <source>
        <dbReference type="Proteomes" id="UP001153954"/>
    </source>
</evidence>
<dbReference type="GO" id="GO:0071897">
    <property type="term" value="P:DNA biosynthetic process"/>
    <property type="evidence" value="ECO:0007669"/>
    <property type="project" value="UniProtKB-ARBA"/>
</dbReference>
<dbReference type="PROSITE" id="PS50878">
    <property type="entry name" value="RT_POL"/>
    <property type="match status" value="1"/>
</dbReference>
<dbReference type="AlphaFoldDB" id="A0AAU9V9J4"/>
<gene>
    <name evidence="2" type="ORF">EEDITHA_LOCUS20555</name>
</gene>
<dbReference type="EMBL" id="CAKOGL010000029">
    <property type="protein sequence ID" value="CAH2106420.1"/>
    <property type="molecule type" value="Genomic_DNA"/>
</dbReference>
<keyword evidence="3" id="KW-1185">Reference proteome</keyword>
<name>A0AAU9V9J4_EUPED</name>
<dbReference type="PANTHER" id="PTHR47027:SF8">
    <property type="entry name" value="RIBONUCLEASE H"/>
    <property type="match status" value="1"/>
</dbReference>
<accession>A0AAU9V9J4</accession>
<dbReference type="SUPFAM" id="SSF56672">
    <property type="entry name" value="DNA/RNA polymerases"/>
    <property type="match status" value="1"/>
</dbReference>
<comment type="caution">
    <text evidence="2">The sequence shown here is derived from an EMBL/GenBank/DDBJ whole genome shotgun (WGS) entry which is preliminary data.</text>
</comment>
<dbReference type="Proteomes" id="UP001153954">
    <property type="component" value="Unassembled WGS sequence"/>
</dbReference>
<feature type="domain" description="Reverse transcriptase" evidence="1">
    <location>
        <begin position="1"/>
        <end position="93"/>
    </location>
</feature>
<sequence length="211" mass="24364">MRRTCDDWGGGITIGGRKICNLRYTDDTTLLAATEADIITYIDRMIRISTELGLCINRSKTKIMIVDRTDKLELTGNLDLEVVANFIYLGANINNNGSCKNEIRRRIGMANGMVQFYTIWKDKNICLKTKSNLVRNLVFSIFLYGVETCTLEKVDRDRIDAFEMLCWRKMLGIHWIAHRTNVSIHKNSRYRQGFLPSACVDPRILRPYCQK</sequence>
<evidence type="ECO:0000313" key="2">
    <source>
        <dbReference type="EMBL" id="CAH2106420.1"/>
    </source>
</evidence>
<proteinExistence type="predicted"/>
<reference evidence="2" key="1">
    <citation type="submission" date="2022-03" db="EMBL/GenBank/DDBJ databases">
        <authorList>
            <person name="Tunstrom K."/>
        </authorList>
    </citation>
    <scope>NUCLEOTIDE SEQUENCE</scope>
</reference>
<evidence type="ECO:0000259" key="1">
    <source>
        <dbReference type="PROSITE" id="PS50878"/>
    </source>
</evidence>